<dbReference type="PANTHER" id="PTHR34322">
    <property type="entry name" value="TRANSPOSASE, Y1_TNP DOMAIN-CONTAINING"/>
    <property type="match status" value="1"/>
</dbReference>
<protein>
    <recommendedName>
        <fullName evidence="1">Transposase IS200-like domain-containing protein</fullName>
    </recommendedName>
</protein>
<evidence type="ECO:0000313" key="3">
    <source>
        <dbReference type="Proteomes" id="UP001320148"/>
    </source>
</evidence>
<accession>A0ABN6F194</accession>
<name>A0ABN6F194_9BACT</name>
<dbReference type="PANTHER" id="PTHR34322:SF2">
    <property type="entry name" value="TRANSPOSASE IS200-LIKE DOMAIN-CONTAINING PROTEIN"/>
    <property type="match status" value="1"/>
</dbReference>
<proteinExistence type="predicted"/>
<organism evidence="2 3">
    <name type="scientific">Desulfoluna limicola</name>
    <dbReference type="NCBI Taxonomy" id="2810562"/>
    <lineage>
        <taxon>Bacteria</taxon>
        <taxon>Pseudomonadati</taxon>
        <taxon>Thermodesulfobacteriota</taxon>
        <taxon>Desulfobacteria</taxon>
        <taxon>Desulfobacterales</taxon>
        <taxon>Desulfolunaceae</taxon>
        <taxon>Desulfoluna</taxon>
    </lineage>
</organism>
<sequence>MKFARDRRRCTGWLFEAKKRYGLCVLNYIVTSNHFHLLVYDTGAPRIIPKSLQLIAGRTAQEYNQRKGRKGAFWEDRYHATAVASDNHLAECLTYIDLNMVRAGVVEDPSDWECSGYHESLLQRQRYRIIDSERLMHLLGMEDERTMAEHRQRWIQAKIQEGNLVRETIWSQGVAVGGEAYLKEIQTQVGRV</sequence>
<gene>
    <name evidence="2" type="ORF">DSLASN_11950</name>
</gene>
<evidence type="ECO:0000259" key="1">
    <source>
        <dbReference type="SMART" id="SM01321"/>
    </source>
</evidence>
<evidence type="ECO:0000313" key="2">
    <source>
        <dbReference type="EMBL" id="BCS95563.1"/>
    </source>
</evidence>
<dbReference type="Pfam" id="PF01797">
    <property type="entry name" value="Y1_Tnp"/>
    <property type="match status" value="1"/>
</dbReference>
<dbReference type="SUPFAM" id="SSF143422">
    <property type="entry name" value="Transposase IS200-like"/>
    <property type="match status" value="1"/>
</dbReference>
<dbReference type="InterPro" id="IPR002686">
    <property type="entry name" value="Transposase_17"/>
</dbReference>
<dbReference type="SMART" id="SM01321">
    <property type="entry name" value="Y1_Tnp"/>
    <property type="match status" value="1"/>
</dbReference>
<keyword evidence="3" id="KW-1185">Reference proteome</keyword>
<dbReference type="Gene3D" id="3.30.70.1290">
    <property type="entry name" value="Transposase IS200-like"/>
    <property type="match status" value="1"/>
</dbReference>
<dbReference type="InterPro" id="IPR036515">
    <property type="entry name" value="Transposase_17_sf"/>
</dbReference>
<feature type="domain" description="Transposase IS200-like" evidence="1">
    <location>
        <begin position="2"/>
        <end position="99"/>
    </location>
</feature>
<dbReference type="EMBL" id="AP024488">
    <property type="protein sequence ID" value="BCS95563.1"/>
    <property type="molecule type" value="Genomic_DNA"/>
</dbReference>
<reference evidence="2 3" key="1">
    <citation type="submission" date="2021-02" db="EMBL/GenBank/DDBJ databases">
        <title>Complete genome of Desulfoluna sp. strain ASN36.</title>
        <authorList>
            <person name="Takahashi A."/>
            <person name="Kojima H."/>
            <person name="Fukui M."/>
        </authorList>
    </citation>
    <scope>NUCLEOTIDE SEQUENCE [LARGE SCALE GENOMIC DNA]</scope>
    <source>
        <strain evidence="2 3">ASN36</strain>
    </source>
</reference>
<dbReference type="Proteomes" id="UP001320148">
    <property type="component" value="Chromosome"/>
</dbReference>